<dbReference type="AlphaFoldDB" id="A0A914QML3"/>
<reference evidence="2" key="1">
    <citation type="submission" date="2022-11" db="UniProtKB">
        <authorList>
            <consortium name="WormBaseParasite"/>
        </authorList>
    </citation>
    <scope>IDENTIFICATION</scope>
</reference>
<dbReference type="Proteomes" id="UP000887578">
    <property type="component" value="Unplaced"/>
</dbReference>
<accession>A0A914QML3</accession>
<name>A0A914QML3_9BILA</name>
<organism evidence="1 2">
    <name type="scientific">Panagrolaimus davidi</name>
    <dbReference type="NCBI Taxonomy" id="227884"/>
    <lineage>
        <taxon>Eukaryota</taxon>
        <taxon>Metazoa</taxon>
        <taxon>Ecdysozoa</taxon>
        <taxon>Nematoda</taxon>
        <taxon>Chromadorea</taxon>
        <taxon>Rhabditida</taxon>
        <taxon>Tylenchina</taxon>
        <taxon>Panagrolaimomorpha</taxon>
        <taxon>Panagrolaimoidea</taxon>
        <taxon>Panagrolaimidae</taxon>
        <taxon>Panagrolaimus</taxon>
    </lineage>
</organism>
<sequence length="202" mass="23206">MGLSNSETTLSDILMRYDSKNAPFRSTYQRQAFPFRDTLIRYITNNPSSAKVYQKMIQSCKYFFIKNPIIIIPKLCSDDAGWYTQVSRPSKNRRSVSLNELTSKIWVTDLLSVCWSTPTLLAVASFMQKIYQCDATSVFIRRQMFSFNDLMIIASKSEMLDLSNVVVINNDEIVPKKDQFYFEAAVSLEALLKALPNVKNFT</sequence>
<evidence type="ECO:0000313" key="1">
    <source>
        <dbReference type="Proteomes" id="UP000887578"/>
    </source>
</evidence>
<dbReference type="WBParaSite" id="PDA_v2.g4854.t1">
    <property type="protein sequence ID" value="PDA_v2.g4854.t1"/>
    <property type="gene ID" value="PDA_v2.g4854"/>
</dbReference>
<proteinExistence type="predicted"/>
<protein>
    <submittedName>
        <fullName evidence="2">Uncharacterized protein</fullName>
    </submittedName>
</protein>
<evidence type="ECO:0000313" key="2">
    <source>
        <dbReference type="WBParaSite" id="PDA_v2.g4854.t1"/>
    </source>
</evidence>
<keyword evidence="1" id="KW-1185">Reference proteome</keyword>